<dbReference type="OrthoDB" id="6057322at2"/>
<gene>
    <name evidence="8" type="ORF">FSO04_26430</name>
</gene>
<feature type="transmembrane region" description="Helical" evidence="6">
    <location>
        <begin position="313"/>
        <end position="336"/>
    </location>
</feature>
<feature type="transmembrane region" description="Helical" evidence="6">
    <location>
        <begin position="165"/>
        <end position="184"/>
    </location>
</feature>
<dbReference type="InterPro" id="IPR020846">
    <property type="entry name" value="MFS_dom"/>
</dbReference>
<dbReference type="Pfam" id="PF07690">
    <property type="entry name" value="MFS_1"/>
    <property type="match status" value="1"/>
</dbReference>
<accession>A0A6N6W8H1</accession>
<evidence type="ECO:0000313" key="9">
    <source>
        <dbReference type="Proteomes" id="UP000463700"/>
    </source>
</evidence>
<keyword evidence="2" id="KW-0813">Transport</keyword>
<dbReference type="Proteomes" id="UP000463700">
    <property type="component" value="Unassembled WGS sequence"/>
</dbReference>
<organism evidence="8 9">
    <name type="scientific">Paraburkholderia madseniana</name>
    <dbReference type="NCBI Taxonomy" id="2599607"/>
    <lineage>
        <taxon>Bacteria</taxon>
        <taxon>Pseudomonadati</taxon>
        <taxon>Pseudomonadota</taxon>
        <taxon>Betaproteobacteria</taxon>
        <taxon>Burkholderiales</taxon>
        <taxon>Burkholderiaceae</taxon>
        <taxon>Paraburkholderia</taxon>
    </lineage>
</organism>
<dbReference type="PROSITE" id="PS50850">
    <property type="entry name" value="MFS"/>
    <property type="match status" value="1"/>
</dbReference>
<feature type="transmembrane region" description="Helical" evidence="6">
    <location>
        <begin position="102"/>
        <end position="124"/>
    </location>
</feature>
<dbReference type="AlphaFoldDB" id="A0A6N6W8H1"/>
<feature type="domain" description="Major facilitator superfamily (MFS) profile" evidence="7">
    <location>
        <begin position="10"/>
        <end position="409"/>
    </location>
</feature>
<keyword evidence="4 6" id="KW-1133">Transmembrane helix</keyword>
<evidence type="ECO:0000256" key="5">
    <source>
        <dbReference type="ARBA" id="ARBA00023136"/>
    </source>
</evidence>
<evidence type="ECO:0000256" key="3">
    <source>
        <dbReference type="ARBA" id="ARBA00022692"/>
    </source>
</evidence>
<dbReference type="EMBL" id="VOSW01000054">
    <property type="protein sequence ID" value="KAE8756977.1"/>
    <property type="molecule type" value="Genomic_DNA"/>
</dbReference>
<dbReference type="RefSeq" id="WP_154564059.1">
    <property type="nucleotide sequence ID" value="NZ_JAMXWG010000035.1"/>
</dbReference>
<feature type="transmembrane region" description="Helical" evidence="6">
    <location>
        <begin position="348"/>
        <end position="368"/>
    </location>
</feature>
<evidence type="ECO:0000256" key="4">
    <source>
        <dbReference type="ARBA" id="ARBA00022989"/>
    </source>
</evidence>
<dbReference type="PANTHER" id="PTHR23505:SF79">
    <property type="entry name" value="PROTEIN SPINSTER"/>
    <property type="match status" value="1"/>
</dbReference>
<keyword evidence="5 6" id="KW-0472">Membrane</keyword>
<dbReference type="GO" id="GO:0022857">
    <property type="term" value="F:transmembrane transporter activity"/>
    <property type="evidence" value="ECO:0007669"/>
    <property type="project" value="InterPro"/>
</dbReference>
<dbReference type="PANTHER" id="PTHR23505">
    <property type="entry name" value="SPINSTER"/>
    <property type="match status" value="1"/>
</dbReference>
<dbReference type="InterPro" id="IPR044770">
    <property type="entry name" value="MFS_spinster-like"/>
</dbReference>
<dbReference type="InterPro" id="IPR011701">
    <property type="entry name" value="MFS"/>
</dbReference>
<reference evidence="8 9" key="1">
    <citation type="journal article" date="2020" name="Int. J. Syst. Evol. Microbiol.">
        <title>Paraburkholderia madseniana sp. nov., a phenolic acid-degrading bacterium isolated from acidic forest soil.</title>
        <authorList>
            <person name="Wilhelm R.C."/>
            <person name="Murphy S.J.L."/>
            <person name="Feriancek N.M."/>
            <person name="Karasz D.C."/>
            <person name="DeRito C.M."/>
            <person name="Newman J.D."/>
            <person name="Buckley D.H."/>
        </authorList>
    </citation>
    <scope>NUCLEOTIDE SEQUENCE [LARGE SCALE GENOMIC DNA]</scope>
    <source>
        <strain evidence="8 9">RP11</strain>
    </source>
</reference>
<dbReference type="Gene3D" id="1.20.1250.20">
    <property type="entry name" value="MFS general substrate transporter like domains"/>
    <property type="match status" value="1"/>
</dbReference>
<evidence type="ECO:0000256" key="6">
    <source>
        <dbReference type="SAM" id="Phobius"/>
    </source>
</evidence>
<comment type="caution">
    <text evidence="8">The sequence shown here is derived from an EMBL/GenBank/DDBJ whole genome shotgun (WGS) entry which is preliminary data.</text>
</comment>
<protein>
    <submittedName>
        <fullName evidence="8">MFS transporter</fullName>
    </submittedName>
</protein>
<feature type="transmembrane region" description="Helical" evidence="6">
    <location>
        <begin position="77"/>
        <end position="96"/>
    </location>
</feature>
<dbReference type="SUPFAM" id="SSF103473">
    <property type="entry name" value="MFS general substrate transporter"/>
    <property type="match status" value="1"/>
</dbReference>
<feature type="transmembrane region" description="Helical" evidence="6">
    <location>
        <begin position="388"/>
        <end position="406"/>
    </location>
</feature>
<proteinExistence type="predicted"/>
<feature type="transmembrane region" description="Helical" evidence="6">
    <location>
        <begin position="45"/>
        <end position="65"/>
    </location>
</feature>
<dbReference type="GO" id="GO:0016020">
    <property type="term" value="C:membrane"/>
    <property type="evidence" value="ECO:0007669"/>
    <property type="project" value="UniProtKB-SubCell"/>
</dbReference>
<sequence>MNWKNRPGAVLATLLTIHLLGQIDRNMLLGFSPQITRDLALSNAQYGFLVGAVWVLSYGVMSVLMGTLADRFSRPRLIAVGLVIWSVCTAASGTAHTFGEMVAARFLVASGEAALIPAAVALLYEVFASQRRSAAIGLFFMGIPVGIGCSFLLAGSFGAEHGWRTTFFALGAIGMALALPLSLLREHRDERPQDARGEPFAAQVRAVVALLRGNPAIVLTIAGFVLVHMVAAGLSFTQLWLVRERGFDGAGIARTIGMLQIVFGTLGSIAGGALGDRYARRLPGGLATFMLILVLLAAPLMIAYRLAPAGSPLFYVGMCAGFFLPLALYGPAITVIQSLTPPQMRSTITGCCMLLINVFAVAIGSFAIGSVSDALARAGVSAPLTKVLLGADIVAIASALFFLMAARRLCSKAPTPQGASEAVLP</sequence>
<dbReference type="InterPro" id="IPR036259">
    <property type="entry name" value="MFS_trans_sf"/>
</dbReference>
<feature type="transmembrane region" description="Helical" evidence="6">
    <location>
        <begin position="286"/>
        <end position="307"/>
    </location>
</feature>
<evidence type="ECO:0000313" key="8">
    <source>
        <dbReference type="EMBL" id="KAE8756977.1"/>
    </source>
</evidence>
<name>A0A6N6W8H1_9BURK</name>
<evidence type="ECO:0000259" key="7">
    <source>
        <dbReference type="PROSITE" id="PS50850"/>
    </source>
</evidence>
<evidence type="ECO:0000256" key="1">
    <source>
        <dbReference type="ARBA" id="ARBA00004141"/>
    </source>
</evidence>
<feature type="transmembrane region" description="Helical" evidence="6">
    <location>
        <begin position="216"/>
        <end position="240"/>
    </location>
</feature>
<feature type="transmembrane region" description="Helical" evidence="6">
    <location>
        <begin position="136"/>
        <end position="159"/>
    </location>
</feature>
<evidence type="ECO:0000256" key="2">
    <source>
        <dbReference type="ARBA" id="ARBA00022448"/>
    </source>
</evidence>
<comment type="subcellular location">
    <subcellularLocation>
        <location evidence="1">Membrane</location>
        <topology evidence="1">Multi-pass membrane protein</topology>
    </subcellularLocation>
</comment>
<feature type="transmembrane region" description="Helical" evidence="6">
    <location>
        <begin position="252"/>
        <end position="274"/>
    </location>
</feature>
<keyword evidence="3 6" id="KW-0812">Transmembrane</keyword>